<evidence type="ECO:0000256" key="7">
    <source>
        <dbReference type="ARBA" id="ARBA00023027"/>
    </source>
</evidence>
<dbReference type="InterPro" id="IPR022926">
    <property type="entry name" value="NH(3)-dep_NAD(+)_synth"/>
</dbReference>
<dbReference type="InterPro" id="IPR022310">
    <property type="entry name" value="NAD/GMP_synthase"/>
</dbReference>
<feature type="binding site" evidence="8">
    <location>
        <position position="168"/>
    </location>
    <ligand>
        <name>Mg(2+)</name>
        <dbReference type="ChEBI" id="CHEBI:18420"/>
    </ligand>
</feature>
<evidence type="ECO:0000313" key="12">
    <source>
        <dbReference type="EMBL" id="XDN89659.1"/>
    </source>
</evidence>
<dbReference type="AlphaFoldDB" id="A0AB39JAD8"/>
<feature type="domain" description="NAD/GMP synthase" evidence="11">
    <location>
        <begin position="24"/>
        <end position="268"/>
    </location>
</feature>
<dbReference type="InterPro" id="IPR003694">
    <property type="entry name" value="NAD_synthase"/>
</dbReference>
<evidence type="ECO:0000256" key="10">
    <source>
        <dbReference type="RuleBase" id="RU003812"/>
    </source>
</evidence>
<dbReference type="GO" id="GO:0008795">
    <property type="term" value="F:NAD+ synthase activity"/>
    <property type="evidence" value="ECO:0007669"/>
    <property type="project" value="UniProtKB-UniRule"/>
</dbReference>
<comment type="subunit">
    <text evidence="8">Homodimer.</text>
</comment>
<dbReference type="GO" id="GO:0005524">
    <property type="term" value="F:ATP binding"/>
    <property type="evidence" value="ECO:0007669"/>
    <property type="project" value="UniProtKB-UniRule"/>
</dbReference>
<proteinExistence type="inferred from homology"/>
<feature type="binding site" evidence="8">
    <location>
        <position position="163"/>
    </location>
    <ligand>
        <name>ATP</name>
        <dbReference type="ChEBI" id="CHEBI:30616"/>
    </ligand>
</feature>
<comment type="pathway">
    <text evidence="8">Cofactor biosynthesis; NAD(+) biosynthesis; NAD(+) from deamido-NAD(+) (ammonia route): step 1/1.</text>
</comment>
<feature type="binding site" description="in other chain" evidence="8">
    <location>
        <position position="176"/>
    </location>
    <ligand>
        <name>deamido-NAD(+)</name>
        <dbReference type="ChEBI" id="CHEBI:58437"/>
        <note>ligand shared between two neighboring subunits</note>
    </ligand>
</feature>
<comment type="function">
    <text evidence="8">Catalyzes the ATP-dependent amidation of deamido-NAD to form NAD. Uses ammonia as a nitrogen source.</text>
</comment>
<feature type="binding site" evidence="8">
    <location>
        <position position="52"/>
    </location>
    <ligand>
        <name>Mg(2+)</name>
        <dbReference type="ChEBI" id="CHEBI:18420"/>
    </ligand>
</feature>
<comment type="similarity">
    <text evidence="1 8 9">Belongs to the NAD synthetase family.</text>
</comment>
<dbReference type="GO" id="GO:0004359">
    <property type="term" value="F:glutaminase activity"/>
    <property type="evidence" value="ECO:0007669"/>
    <property type="project" value="InterPro"/>
</dbReference>
<dbReference type="EMBL" id="CP158487">
    <property type="protein sequence ID" value="XDN89659.1"/>
    <property type="molecule type" value="Genomic_DNA"/>
</dbReference>
<evidence type="ECO:0000256" key="3">
    <source>
        <dbReference type="ARBA" id="ARBA00022723"/>
    </source>
</evidence>
<dbReference type="EC" id="6.3.1.5" evidence="8 10"/>
<organism evidence="12">
    <name type="scientific">Candidatus Nanosynbacter sp. TM7-074</name>
    <dbReference type="NCBI Taxonomy" id="3158573"/>
    <lineage>
        <taxon>Bacteria</taxon>
        <taxon>Candidatus Saccharimonadota</taxon>
        <taxon>Candidatus Saccharimonadia</taxon>
        <taxon>Candidatus Nanosynbacterales</taxon>
        <taxon>Candidatus Nanosynbacteraceae</taxon>
        <taxon>Candidatus Nanosynbacter</taxon>
    </lineage>
</organism>
<reference evidence="12" key="1">
    <citation type="submission" date="2024-06" db="EMBL/GenBank/DDBJ databases">
        <authorList>
            <person name="Atkinson C."/>
            <person name="McLean J."/>
            <person name="Gallagher L."/>
            <person name="Bor B."/>
            <person name="Mougous J."/>
        </authorList>
    </citation>
    <scope>NUCLEOTIDE SEQUENCE</scope>
    <source>
        <strain evidence="12">TM7-074</strain>
    </source>
</reference>
<name>A0AB39JAD8_9BACT</name>
<dbReference type="GO" id="GO:0005737">
    <property type="term" value="C:cytoplasm"/>
    <property type="evidence" value="ECO:0007669"/>
    <property type="project" value="InterPro"/>
</dbReference>
<evidence type="ECO:0000256" key="5">
    <source>
        <dbReference type="ARBA" id="ARBA00022840"/>
    </source>
</evidence>
<keyword evidence="2 8" id="KW-0436">Ligase</keyword>
<dbReference type="HAMAP" id="MF_00193">
    <property type="entry name" value="NadE_ammonia_dep"/>
    <property type="match status" value="1"/>
</dbReference>
<dbReference type="CDD" id="cd00553">
    <property type="entry name" value="NAD_synthase"/>
    <property type="match status" value="1"/>
</dbReference>
<keyword evidence="4 8" id="KW-0547">Nucleotide-binding</keyword>
<dbReference type="GO" id="GO:0046872">
    <property type="term" value="F:metal ion binding"/>
    <property type="evidence" value="ECO:0007669"/>
    <property type="project" value="UniProtKB-KW"/>
</dbReference>
<feature type="binding site" evidence="8">
    <location>
        <position position="183"/>
    </location>
    <ligand>
        <name>deamido-NAD(+)</name>
        <dbReference type="ChEBI" id="CHEBI:58437"/>
        <note>ligand shared between two neighboring subunits</note>
    </ligand>
</feature>
<evidence type="ECO:0000256" key="2">
    <source>
        <dbReference type="ARBA" id="ARBA00022598"/>
    </source>
</evidence>
<dbReference type="NCBIfam" id="NF001979">
    <property type="entry name" value="PRK00768.1"/>
    <property type="match status" value="1"/>
</dbReference>
<dbReference type="InterPro" id="IPR014729">
    <property type="entry name" value="Rossmann-like_a/b/a_fold"/>
</dbReference>
<evidence type="ECO:0000256" key="8">
    <source>
        <dbReference type="HAMAP-Rule" id="MF_00193"/>
    </source>
</evidence>
<dbReference type="Gene3D" id="3.40.50.620">
    <property type="entry name" value="HUPs"/>
    <property type="match status" value="1"/>
</dbReference>
<gene>
    <name evidence="8 12" type="primary">nadE</name>
    <name evidence="12" type="ORF">TM074_03070</name>
</gene>
<dbReference type="PANTHER" id="PTHR23090">
    <property type="entry name" value="NH 3 /GLUTAMINE-DEPENDENT NAD + SYNTHETASE"/>
    <property type="match status" value="1"/>
</dbReference>
<feature type="binding site" description="in other chain" evidence="8">
    <location>
        <position position="143"/>
    </location>
    <ligand>
        <name>deamido-NAD(+)</name>
        <dbReference type="ChEBI" id="CHEBI:58437"/>
        <note>ligand shared between two neighboring subunits</note>
    </ligand>
</feature>
<accession>A0AB39JAD8</accession>
<evidence type="ECO:0000259" key="11">
    <source>
        <dbReference type="Pfam" id="PF02540"/>
    </source>
</evidence>
<feature type="binding site" description="in other chain" evidence="8">
    <location>
        <begin position="263"/>
        <end position="264"/>
    </location>
    <ligand>
        <name>deamido-NAD(+)</name>
        <dbReference type="ChEBI" id="CHEBI:58437"/>
        <note>ligand shared between two neighboring subunits</note>
    </ligand>
</feature>
<dbReference type="GO" id="GO:0003952">
    <property type="term" value="F:NAD+ synthase (glutamine-hydrolyzing) activity"/>
    <property type="evidence" value="ECO:0007669"/>
    <property type="project" value="InterPro"/>
</dbReference>
<dbReference type="PANTHER" id="PTHR23090:SF7">
    <property type="entry name" value="NH(3)-DEPENDENT NAD(+) SYNTHETASE"/>
    <property type="match status" value="1"/>
</dbReference>
<keyword evidence="3 8" id="KW-0479">Metal-binding</keyword>
<comment type="catalytic activity">
    <reaction evidence="8 10">
        <text>deamido-NAD(+) + NH4(+) + ATP = AMP + diphosphate + NAD(+) + H(+)</text>
        <dbReference type="Rhea" id="RHEA:21188"/>
        <dbReference type="ChEBI" id="CHEBI:15378"/>
        <dbReference type="ChEBI" id="CHEBI:28938"/>
        <dbReference type="ChEBI" id="CHEBI:30616"/>
        <dbReference type="ChEBI" id="CHEBI:33019"/>
        <dbReference type="ChEBI" id="CHEBI:57540"/>
        <dbReference type="ChEBI" id="CHEBI:58437"/>
        <dbReference type="ChEBI" id="CHEBI:456215"/>
        <dbReference type="EC" id="6.3.1.5"/>
    </reaction>
</comment>
<dbReference type="Pfam" id="PF02540">
    <property type="entry name" value="NAD_synthase"/>
    <property type="match status" value="1"/>
</dbReference>
<dbReference type="GO" id="GO:0009435">
    <property type="term" value="P:NAD+ biosynthetic process"/>
    <property type="evidence" value="ECO:0007669"/>
    <property type="project" value="UniProtKB-UniRule"/>
</dbReference>
<keyword evidence="5 8" id="KW-0067">ATP-binding</keyword>
<dbReference type="SUPFAM" id="SSF52402">
    <property type="entry name" value="Adenine nucleotide alpha hydrolases-like"/>
    <property type="match status" value="1"/>
</dbReference>
<evidence type="ECO:0000256" key="6">
    <source>
        <dbReference type="ARBA" id="ARBA00022842"/>
    </source>
</evidence>
<feature type="binding site" evidence="8">
    <location>
        <position position="214"/>
    </location>
    <ligand>
        <name>ATP</name>
        <dbReference type="ChEBI" id="CHEBI:30616"/>
    </ligand>
</feature>
<dbReference type="RefSeq" id="WP_369000234.1">
    <property type="nucleotide sequence ID" value="NZ_CP158487.1"/>
</dbReference>
<keyword evidence="6 8" id="KW-0460">Magnesium</keyword>
<keyword evidence="7 8" id="KW-0520">NAD</keyword>
<sequence length="275" mass="30272">MRAKQQEIIATLGVKPNIQPVQEIEKRSQFLANYLGGTGLNGFVLGISGGQDSLLAGIITQRAVDICNKNNREAYFHTMLLPYGIQHDRADAELAVKTIKSYGESSVIEHDIDIKPSVDTLVANLYTNGQEISDFDKGNIKARIRMMAQYAIAGACGLLVVGTDHAAESVTGFFTKFGDGAADIMPLSGLTKRQGRAMLEVLNIPESLLNKTPTADLLDNNPIQPDETELGISYTEIDDYLEGKTISPKVAKIIENFYEKTQHKRNLPIQYRDNK</sequence>
<evidence type="ECO:0000256" key="4">
    <source>
        <dbReference type="ARBA" id="ARBA00022741"/>
    </source>
</evidence>
<feature type="binding site" evidence="8">
    <location>
        <position position="192"/>
    </location>
    <ligand>
        <name>ATP</name>
        <dbReference type="ChEBI" id="CHEBI:30616"/>
    </ligand>
</feature>
<evidence type="ECO:0000256" key="9">
    <source>
        <dbReference type="RuleBase" id="RU003811"/>
    </source>
</evidence>
<protein>
    <recommendedName>
        <fullName evidence="8 10">NH(3)-dependent NAD(+) synthetase</fullName>
        <ecNumber evidence="8 10">6.3.1.5</ecNumber>
    </recommendedName>
</protein>
<evidence type="ECO:0000256" key="1">
    <source>
        <dbReference type="ARBA" id="ARBA00005859"/>
    </source>
</evidence>
<feature type="binding site" evidence="8">
    <location>
        <begin position="46"/>
        <end position="53"/>
    </location>
    <ligand>
        <name>ATP</name>
        <dbReference type="ChEBI" id="CHEBI:30616"/>
    </ligand>
</feature>
<dbReference type="NCBIfam" id="TIGR00552">
    <property type="entry name" value="nadE"/>
    <property type="match status" value="1"/>
</dbReference>